<evidence type="ECO:0000313" key="1">
    <source>
        <dbReference type="EMBL" id="ADW74135.1"/>
    </source>
</evidence>
<dbReference type="EMBL" id="CP002505">
    <property type="protein sequence ID" value="ADW74135.1"/>
    <property type="molecule type" value="Genomic_DNA"/>
</dbReference>
<name>A0A0H3FDE0_RAHSY</name>
<dbReference type="AlphaFoldDB" id="A0A0H3FDE0"/>
<accession>A0A0H3FDE0</accession>
<protein>
    <submittedName>
        <fullName evidence="1">Uncharacterized protein</fullName>
    </submittedName>
</protein>
<organism evidence="1 2">
    <name type="scientific">Rahnella sp. (strain Y9602)</name>
    <dbReference type="NCBI Taxonomy" id="2703885"/>
    <lineage>
        <taxon>Bacteria</taxon>
        <taxon>Pseudomonadati</taxon>
        <taxon>Pseudomonadota</taxon>
        <taxon>Gammaproteobacteria</taxon>
        <taxon>Enterobacterales</taxon>
        <taxon>Yersiniaceae</taxon>
        <taxon>Rahnella</taxon>
    </lineage>
</organism>
<dbReference type="RefSeq" id="WP_013575835.1">
    <property type="nucleotide sequence ID" value="NC_015061.1"/>
</dbReference>
<dbReference type="KEGG" id="rah:Rahaq_2528"/>
<proteinExistence type="predicted"/>
<sequence precursor="true">MMGKPLVIAVLALLAAFAAGWKVNAWYSDSVELVITNAAHAAGEASRVAGEKVASESGRKLENTLEALRNAQPVEIRTEVVKPVFTNVCVSADFVSLYNAAADKAERALSGKSVNQMPGKTPAH</sequence>
<reference evidence="1 2" key="2">
    <citation type="journal article" date="2012" name="J. Bacteriol.">
        <title>Complete Genome Sequence of Rahnella sp. Strain Y9602, a Gammaproteobacterium Isolate from Metal- and Radionuclide-Contaminated Soil.</title>
        <authorList>
            <person name="Martinez R.J."/>
            <person name="Bruce D."/>
            <person name="Detter C."/>
            <person name="Goodwin L.A."/>
            <person name="Han J."/>
            <person name="Han C.S."/>
            <person name="Held B."/>
            <person name="Land M.L."/>
            <person name="Mikhailova N."/>
            <person name="Nolan M."/>
            <person name="Pennacchio L."/>
            <person name="Pitluck S."/>
            <person name="Tapia R."/>
            <person name="Woyke T."/>
            <person name="Sobecky P.A."/>
        </authorList>
    </citation>
    <scope>NUCLEOTIDE SEQUENCE [LARGE SCALE GENOMIC DNA]</scope>
    <source>
        <strain evidence="1 2">Y9602</strain>
    </source>
</reference>
<gene>
    <name evidence="1" type="ordered locus">Rahaq_2528</name>
</gene>
<reference evidence="2" key="1">
    <citation type="submission" date="2011-01" db="EMBL/GenBank/DDBJ databases">
        <title>Complete sequence of chromosome of Rahnella sp. Y9602.</title>
        <authorList>
            <consortium name="US DOE Joint Genome Institute"/>
            <person name="Lucas S."/>
            <person name="Copeland A."/>
            <person name="Lapidus A."/>
            <person name="Cheng J.-F."/>
            <person name="Goodwin L."/>
            <person name="Pitluck S."/>
            <person name="Lu M."/>
            <person name="Detter J.C."/>
            <person name="Han C."/>
            <person name="Tapia R."/>
            <person name="Land M."/>
            <person name="Hauser L."/>
            <person name="Kyrpides N."/>
            <person name="Ivanova N."/>
            <person name="Ovchinnikova G."/>
            <person name="Pagani I."/>
            <person name="Sobecky P.A."/>
            <person name="Martinez R.J."/>
            <person name="Woyke T."/>
        </authorList>
    </citation>
    <scope>NUCLEOTIDE SEQUENCE [LARGE SCALE GENOMIC DNA]</scope>
    <source>
        <strain evidence="2">Y9602</strain>
    </source>
</reference>
<dbReference type="HOGENOM" id="CLU_171189_0_0_6"/>
<evidence type="ECO:0000313" key="2">
    <source>
        <dbReference type="Proteomes" id="UP000007257"/>
    </source>
</evidence>
<dbReference type="eggNOG" id="ENOG5032SPZ">
    <property type="taxonomic scope" value="Bacteria"/>
</dbReference>
<dbReference type="Proteomes" id="UP000007257">
    <property type="component" value="Chromosome"/>
</dbReference>